<gene>
    <name evidence="2" type="ORF">CPHO_07045</name>
</gene>
<dbReference type="OrthoDB" id="4410004at2"/>
<dbReference type="KEGG" id="cpho:CPHO_07045"/>
<dbReference type="Proteomes" id="UP000185491">
    <property type="component" value="Chromosome"/>
</dbReference>
<evidence type="ECO:0000313" key="3">
    <source>
        <dbReference type="Proteomes" id="UP000185491"/>
    </source>
</evidence>
<reference evidence="2 3" key="1">
    <citation type="submission" date="2014-08" db="EMBL/GenBank/DDBJ databases">
        <title>Complete genome sequence of Corynebacterium phocae M408/89/1(T)(=DSM 44612(T)), isolated from the common seal (Phoca vitulina).</title>
        <authorList>
            <person name="Ruckert C."/>
            <person name="Albersmeier A."/>
            <person name="Winkler A."/>
            <person name="Kalinowski J."/>
        </authorList>
    </citation>
    <scope>NUCLEOTIDE SEQUENCE [LARGE SCALE GENOMIC DNA]</scope>
    <source>
        <strain evidence="2 3">M408/89/1</strain>
    </source>
</reference>
<feature type="domain" description="Gp28/Gp37-like" evidence="1">
    <location>
        <begin position="110"/>
        <end position="524"/>
    </location>
</feature>
<dbReference type="InterPro" id="IPR029432">
    <property type="entry name" value="Gp28/Gp37-like_dom"/>
</dbReference>
<proteinExistence type="predicted"/>
<evidence type="ECO:0000259" key="1">
    <source>
        <dbReference type="Pfam" id="PF14594"/>
    </source>
</evidence>
<dbReference type="RefSeq" id="WP_075734419.1">
    <property type="nucleotide sequence ID" value="NZ_CP009249.1"/>
</dbReference>
<sequence>MAVDWVTYHSQRWQSIDDGGYFLGILDRNWEPVMPIDSHLGGHFPQVFADTGSMSLTIPGEISPGVPNPAAVYFLGGELTDLEWGGDIQRLFNSAAHIIFEVRGRAGEPSQRSVYRVVTVEPEGGSGDMPRVVTITGVDMIEHLKHIPLWADPSNHSWFAQLQFSDVQSGSAEEVSRKLIGRNLLGYQQPSMLHQAFDGKLGSWTMTDDYSDKARWRPFRANMNPIICSPVPSGLPSEHCVVEARWDNAWDLLKPTWDAAGLLPVVDLWLPGDNQPMLGYAALSAPTAIISFMPRAGVSGAVTTVGQGVRSLRRSISPDLFTSSLDFADVDIPDRGGRPPWVVFDVDEGPKMVITKSTDWRFLVGGRSPKIVNTAVKTGIKVAFAGLLGAIPIVGPGLAAAVMAGADAVADLSADRFLNLSEYSEENRKAWHGRSRYLAIAKQGEANSMEGLQKAWKAKEETGGGLSLELAVDDPYPYVPGRDFTLGDTVGVAAWGRIWAGYISGLTWVLEPGGKLRTQLSIGDRSSIADLDAMFAINQEAVRAIFARLTTTISS</sequence>
<accession>A0A1L7D3K6</accession>
<protein>
    <recommendedName>
        <fullName evidence="1">Gp28/Gp37-like domain-containing protein</fullName>
    </recommendedName>
</protein>
<organism evidence="2 3">
    <name type="scientific">Corynebacterium phocae</name>
    <dbReference type="NCBI Taxonomy" id="161895"/>
    <lineage>
        <taxon>Bacteria</taxon>
        <taxon>Bacillati</taxon>
        <taxon>Actinomycetota</taxon>
        <taxon>Actinomycetes</taxon>
        <taxon>Mycobacteriales</taxon>
        <taxon>Corynebacteriaceae</taxon>
        <taxon>Corynebacterium</taxon>
    </lineage>
</organism>
<dbReference type="EMBL" id="CP009249">
    <property type="protein sequence ID" value="APT92690.1"/>
    <property type="molecule type" value="Genomic_DNA"/>
</dbReference>
<dbReference type="Pfam" id="PF14594">
    <property type="entry name" value="Sipho_Gp37"/>
    <property type="match status" value="1"/>
</dbReference>
<evidence type="ECO:0000313" key="2">
    <source>
        <dbReference type="EMBL" id="APT92690.1"/>
    </source>
</evidence>
<keyword evidence="3" id="KW-1185">Reference proteome</keyword>
<dbReference type="AlphaFoldDB" id="A0A1L7D3K6"/>
<name>A0A1L7D3K6_9CORY</name>
<dbReference type="STRING" id="161895.CPHO_07045"/>